<dbReference type="EMBL" id="BSBI01000001">
    <property type="protein sequence ID" value="GLF93086.1"/>
    <property type="molecule type" value="Genomic_DNA"/>
</dbReference>
<proteinExistence type="predicted"/>
<dbReference type="RefSeq" id="WP_323445188.1">
    <property type="nucleotide sequence ID" value="NZ_BSBI01000001.1"/>
</dbReference>
<accession>A0ABQ5NRU6</accession>
<feature type="domain" description="EF-hand" evidence="1">
    <location>
        <begin position="136"/>
        <end position="171"/>
    </location>
</feature>
<dbReference type="PROSITE" id="PS50222">
    <property type="entry name" value="EF_HAND_2"/>
    <property type="match status" value="2"/>
</dbReference>
<feature type="domain" description="EF-hand" evidence="1">
    <location>
        <begin position="7"/>
        <end position="42"/>
    </location>
</feature>
<dbReference type="SMART" id="SM00054">
    <property type="entry name" value="EFh"/>
    <property type="match status" value="4"/>
</dbReference>
<dbReference type="Pfam" id="PF13499">
    <property type="entry name" value="EF-hand_7"/>
    <property type="match status" value="2"/>
</dbReference>
<dbReference type="InterPro" id="IPR018247">
    <property type="entry name" value="EF_Hand_1_Ca_BS"/>
</dbReference>
<dbReference type="Gene3D" id="1.10.238.10">
    <property type="entry name" value="EF-hand"/>
    <property type="match status" value="1"/>
</dbReference>
<dbReference type="Proteomes" id="UP001291653">
    <property type="component" value="Unassembled WGS sequence"/>
</dbReference>
<dbReference type="SUPFAM" id="SSF47473">
    <property type="entry name" value="EF-hand"/>
    <property type="match status" value="1"/>
</dbReference>
<name>A0ABQ5NRU6_9ACTN</name>
<keyword evidence="3" id="KW-1185">Reference proteome</keyword>
<evidence type="ECO:0000313" key="3">
    <source>
        <dbReference type="Proteomes" id="UP001291653"/>
    </source>
</evidence>
<evidence type="ECO:0000313" key="2">
    <source>
        <dbReference type="EMBL" id="GLF93086.1"/>
    </source>
</evidence>
<gene>
    <name evidence="2" type="ORF">SYYSPA8_02335</name>
</gene>
<dbReference type="InterPro" id="IPR011992">
    <property type="entry name" value="EF-hand-dom_pair"/>
</dbReference>
<comment type="caution">
    <text evidence="2">The sequence shown here is derived from an EMBL/GenBank/DDBJ whole genome shotgun (WGS) entry which is preliminary data.</text>
</comment>
<dbReference type="PROSITE" id="PS00018">
    <property type="entry name" value="EF_HAND_1"/>
    <property type="match status" value="2"/>
</dbReference>
<organism evidence="2 3">
    <name type="scientific">Streptomyces yaizuensis</name>
    <dbReference type="NCBI Taxonomy" id="2989713"/>
    <lineage>
        <taxon>Bacteria</taxon>
        <taxon>Bacillati</taxon>
        <taxon>Actinomycetota</taxon>
        <taxon>Actinomycetes</taxon>
        <taxon>Kitasatosporales</taxon>
        <taxon>Streptomycetaceae</taxon>
        <taxon>Streptomyces</taxon>
    </lineage>
</organism>
<protein>
    <submittedName>
        <fullName evidence="2">EF-hand domain-containing protein</fullName>
    </submittedName>
</protein>
<sequence length="188" mass="20664">MTQIGPFLERRLRRRFATYDTDGDGFVQRHDFETAVDRLGVAFGLGPQAAPLVRLRALSLGLWEHLSQAADTGRDGRISEEEYQVAFAAGLLVTPRTFDASYGPFLDAIMDIADRDGDGRLTRDEQVRWTGALMGMAEGDAREVFGRLDTDGDGLIGREDLLGAIRAYYFDEDPHGPGSWLLGPLDGG</sequence>
<dbReference type="InterPro" id="IPR002048">
    <property type="entry name" value="EF_hand_dom"/>
</dbReference>
<evidence type="ECO:0000259" key="1">
    <source>
        <dbReference type="PROSITE" id="PS50222"/>
    </source>
</evidence>
<reference evidence="2 3" key="1">
    <citation type="submission" date="2022-10" db="EMBL/GenBank/DDBJ databases">
        <title>Draft genome sequence of Streptomyces sp. YSPA8.</title>
        <authorList>
            <person name="Moriuchi R."/>
            <person name="Dohra H."/>
            <person name="Yamamura H."/>
            <person name="Kodani S."/>
        </authorList>
    </citation>
    <scope>NUCLEOTIDE SEQUENCE [LARGE SCALE GENOMIC DNA]</scope>
    <source>
        <strain evidence="2 3">YSPA8</strain>
    </source>
</reference>